<dbReference type="Pfam" id="PF00408">
    <property type="entry name" value="PGM_PMM_IV"/>
    <property type="match status" value="1"/>
</dbReference>
<dbReference type="InterPro" id="IPR005845">
    <property type="entry name" value="A-D-PHexomutase_a/b/a-II"/>
</dbReference>
<keyword evidence="4 6" id="KW-0460">Magnesium</keyword>
<evidence type="ECO:0000259" key="11">
    <source>
        <dbReference type="Pfam" id="PF02879"/>
    </source>
</evidence>
<dbReference type="NCBIfam" id="TIGR01455">
    <property type="entry name" value="glmM"/>
    <property type="match status" value="1"/>
</dbReference>
<feature type="binding site" evidence="6">
    <location>
        <position position="229"/>
    </location>
    <ligand>
        <name>Mg(2+)</name>
        <dbReference type="ChEBI" id="CHEBI:18420"/>
    </ligand>
</feature>
<feature type="active site" description="Phosphoserine intermediate" evidence="6">
    <location>
        <position position="93"/>
    </location>
</feature>
<dbReference type="Gene3D" id="3.40.120.10">
    <property type="entry name" value="Alpha-D-Glucose-1,6-Bisphosphate, subunit A, domain 3"/>
    <property type="match status" value="3"/>
</dbReference>
<dbReference type="GO" id="GO:0008966">
    <property type="term" value="F:phosphoglucosamine mutase activity"/>
    <property type="evidence" value="ECO:0007669"/>
    <property type="project" value="UniProtKB-EC"/>
</dbReference>
<dbReference type="InterPro" id="IPR016066">
    <property type="entry name" value="A-D-PHexomutase_CS"/>
</dbReference>
<keyword evidence="5 6" id="KW-0413">Isomerase</keyword>
<feature type="modified residue" description="Phosphoserine" evidence="6">
    <location>
        <position position="93"/>
    </location>
</feature>
<dbReference type="InterPro" id="IPR005843">
    <property type="entry name" value="A-D-PHexomutase_C"/>
</dbReference>
<evidence type="ECO:0000313" key="13">
    <source>
        <dbReference type="EMBL" id="QTA37856.1"/>
    </source>
</evidence>
<dbReference type="PANTHER" id="PTHR42946:SF1">
    <property type="entry name" value="PHOSPHOGLUCOMUTASE (ALPHA-D-GLUCOSE-1,6-BISPHOSPHATE-DEPENDENT)"/>
    <property type="match status" value="1"/>
</dbReference>
<comment type="similarity">
    <text evidence="1 6 7">Belongs to the phosphohexose mutase family.</text>
</comment>
<dbReference type="InterPro" id="IPR050060">
    <property type="entry name" value="Phosphoglucosamine_mutase"/>
</dbReference>
<dbReference type="CDD" id="cd05802">
    <property type="entry name" value="GlmM"/>
    <property type="match status" value="1"/>
</dbReference>
<comment type="catalytic activity">
    <reaction evidence="6 8">
        <text>alpha-D-glucosamine 1-phosphate = D-glucosamine 6-phosphate</text>
        <dbReference type="Rhea" id="RHEA:23424"/>
        <dbReference type="ChEBI" id="CHEBI:58516"/>
        <dbReference type="ChEBI" id="CHEBI:58725"/>
        <dbReference type="EC" id="5.4.2.10"/>
    </reaction>
</comment>
<evidence type="ECO:0000256" key="3">
    <source>
        <dbReference type="ARBA" id="ARBA00022723"/>
    </source>
</evidence>
<feature type="domain" description="Alpha-D-phosphohexomutase alpha/beta/alpha" evidence="11">
    <location>
        <begin position="147"/>
        <end position="240"/>
    </location>
</feature>
<dbReference type="EMBL" id="CP071446">
    <property type="protein sequence ID" value="QTA37856.1"/>
    <property type="molecule type" value="Genomic_DNA"/>
</dbReference>
<comment type="cofactor">
    <cofactor evidence="6">
        <name>Mg(2+)</name>
        <dbReference type="ChEBI" id="CHEBI:18420"/>
    </cofactor>
    <text evidence="6">Binds 1 Mg(2+) ion per subunit.</text>
</comment>
<evidence type="ECO:0000313" key="14">
    <source>
        <dbReference type="Proteomes" id="UP000671862"/>
    </source>
</evidence>
<accession>A0ABX7S5M8</accession>
<dbReference type="EC" id="5.4.2.10" evidence="6 8"/>
<dbReference type="InterPro" id="IPR005841">
    <property type="entry name" value="Alpha-D-phosphohexomutase_SF"/>
</dbReference>
<sequence>MALFGTDGIRGIVNESLTPEIAFRLGNALGKIVDRRVFIGKDTRNSGDLLEAALISGLTSAGVDVYRCGIMPTPALAMITKLEDSCGIMISASHNPPEYNGLKVILRGFKLPDDVEKRIEEEMEKTLLVDYRKIGRVIDYKLAVDEYYDYVRKMYNDLDLSGFKLLVDVANGATFEINPEILESFGAKVEIINNKPDGFNINDSCGSTHPEYARKKMRDGWIGILYDGDGDRCIILDESGKEVHGDKIIGIAAKSMYHEKRLKNHAVVLTILSNIGVEKYLKKLGIKTIRTKVGDRYVLQEMLSNEIMLGGERSGHIIFLDRSTTGDGLITTLEILRIVSKSERTLEELADEIPDYPQVMLNVKVNNKEVARRQEIFEEIKKYEGSDYRVIVRPSGTEPVVRVMVEGKDETKANEIADSIAKLVIQLDNKEAH</sequence>
<evidence type="ECO:0000259" key="12">
    <source>
        <dbReference type="Pfam" id="PF02880"/>
    </source>
</evidence>
<dbReference type="PROSITE" id="PS00710">
    <property type="entry name" value="PGM_PMM"/>
    <property type="match status" value="1"/>
</dbReference>
<dbReference type="Gene3D" id="3.30.310.50">
    <property type="entry name" value="Alpha-D-phosphohexomutase, C-terminal domain"/>
    <property type="match status" value="1"/>
</dbReference>
<reference evidence="13 14" key="1">
    <citation type="submission" date="2021-03" db="EMBL/GenBank/DDBJ databases">
        <title>Thermosipho ferrireducens sp.nov., an anaerobic thermophilic iron-reducing bacterium isolated from a deep-sea hydrothermal sulfide deposits.</title>
        <authorList>
            <person name="Zeng X."/>
            <person name="Chen Y."/>
            <person name="Shao Z."/>
        </authorList>
    </citation>
    <scope>NUCLEOTIDE SEQUENCE [LARGE SCALE GENOMIC DNA]</scope>
    <source>
        <strain evidence="13 14">JL129W03</strain>
    </source>
</reference>
<evidence type="ECO:0000259" key="10">
    <source>
        <dbReference type="Pfam" id="PF02878"/>
    </source>
</evidence>
<dbReference type="Proteomes" id="UP000671862">
    <property type="component" value="Chromosome"/>
</dbReference>
<protein>
    <recommendedName>
        <fullName evidence="6 8">Phosphoglucosamine mutase</fullName>
        <ecNumber evidence="6 8">5.4.2.10</ecNumber>
    </recommendedName>
</protein>
<organism evidence="13 14">
    <name type="scientific">Thermosipho ferrireducens</name>
    <dbReference type="NCBI Taxonomy" id="2571116"/>
    <lineage>
        <taxon>Bacteria</taxon>
        <taxon>Thermotogati</taxon>
        <taxon>Thermotogota</taxon>
        <taxon>Thermotogae</taxon>
        <taxon>Thermotogales</taxon>
        <taxon>Fervidobacteriaceae</taxon>
        <taxon>Thermosipho</taxon>
    </lineage>
</organism>
<evidence type="ECO:0000256" key="7">
    <source>
        <dbReference type="RuleBase" id="RU004326"/>
    </source>
</evidence>
<evidence type="ECO:0000259" key="9">
    <source>
        <dbReference type="Pfam" id="PF00408"/>
    </source>
</evidence>
<dbReference type="RefSeq" id="WP_207566577.1">
    <property type="nucleotide sequence ID" value="NZ_CP071446.1"/>
</dbReference>
<feature type="binding site" evidence="6">
    <location>
        <position position="231"/>
    </location>
    <ligand>
        <name>Mg(2+)</name>
        <dbReference type="ChEBI" id="CHEBI:18420"/>
    </ligand>
</feature>
<evidence type="ECO:0000256" key="4">
    <source>
        <dbReference type="ARBA" id="ARBA00022842"/>
    </source>
</evidence>
<dbReference type="InterPro" id="IPR006352">
    <property type="entry name" value="GlmM_bact"/>
</dbReference>
<feature type="binding site" evidence="6">
    <location>
        <position position="227"/>
    </location>
    <ligand>
        <name>Mg(2+)</name>
        <dbReference type="ChEBI" id="CHEBI:18420"/>
    </ligand>
</feature>
<dbReference type="SUPFAM" id="SSF53738">
    <property type="entry name" value="Phosphoglucomutase, first 3 domains"/>
    <property type="match status" value="3"/>
</dbReference>
<evidence type="ECO:0000256" key="6">
    <source>
        <dbReference type="HAMAP-Rule" id="MF_01554"/>
    </source>
</evidence>
<keyword evidence="14" id="KW-1185">Reference proteome</keyword>
<evidence type="ECO:0000256" key="1">
    <source>
        <dbReference type="ARBA" id="ARBA00010231"/>
    </source>
</evidence>
<keyword evidence="2 6" id="KW-0597">Phosphoprotein</keyword>
<gene>
    <name evidence="6 13" type="primary">glmM</name>
    <name evidence="13" type="ORF">JYK00_09060</name>
</gene>
<feature type="domain" description="Alpha-D-phosphohexomutase alpha/beta/alpha" evidence="10">
    <location>
        <begin position="3"/>
        <end position="126"/>
    </location>
</feature>
<evidence type="ECO:0000256" key="5">
    <source>
        <dbReference type="ARBA" id="ARBA00023235"/>
    </source>
</evidence>
<dbReference type="Pfam" id="PF02878">
    <property type="entry name" value="PGM_PMM_I"/>
    <property type="match status" value="1"/>
</dbReference>
<comment type="function">
    <text evidence="6 8">Catalyzes the conversion of glucosamine-6-phosphate to glucosamine-1-phosphate.</text>
</comment>
<feature type="domain" description="Alpha-D-phosphohexomutase alpha/beta/alpha" evidence="12">
    <location>
        <begin position="245"/>
        <end position="354"/>
    </location>
</feature>
<dbReference type="HAMAP" id="MF_01554_B">
    <property type="entry name" value="GlmM_B"/>
    <property type="match status" value="1"/>
</dbReference>
<dbReference type="PANTHER" id="PTHR42946">
    <property type="entry name" value="PHOSPHOHEXOSE MUTASE"/>
    <property type="match status" value="1"/>
</dbReference>
<dbReference type="InterPro" id="IPR005844">
    <property type="entry name" value="A-D-PHexomutase_a/b/a-I"/>
</dbReference>
<evidence type="ECO:0000256" key="2">
    <source>
        <dbReference type="ARBA" id="ARBA00022553"/>
    </source>
</evidence>
<dbReference type="Pfam" id="PF02880">
    <property type="entry name" value="PGM_PMM_III"/>
    <property type="match status" value="1"/>
</dbReference>
<comment type="PTM">
    <text evidence="6">Activated by phosphorylation.</text>
</comment>
<name>A0ABX7S5M8_9BACT</name>
<proteinExistence type="inferred from homology"/>
<feature type="binding site" description="via phosphate group" evidence="6">
    <location>
        <position position="93"/>
    </location>
    <ligand>
        <name>Mg(2+)</name>
        <dbReference type="ChEBI" id="CHEBI:18420"/>
    </ligand>
</feature>
<dbReference type="InterPro" id="IPR005846">
    <property type="entry name" value="A-D-PHexomutase_a/b/a-III"/>
</dbReference>
<keyword evidence="3 6" id="KW-0479">Metal-binding</keyword>
<dbReference type="InterPro" id="IPR036900">
    <property type="entry name" value="A-D-PHexomutase_C_sf"/>
</dbReference>
<dbReference type="Pfam" id="PF02879">
    <property type="entry name" value="PGM_PMM_II"/>
    <property type="match status" value="1"/>
</dbReference>
<evidence type="ECO:0000256" key="8">
    <source>
        <dbReference type="RuleBase" id="RU004327"/>
    </source>
</evidence>
<dbReference type="SUPFAM" id="SSF55957">
    <property type="entry name" value="Phosphoglucomutase, C-terminal domain"/>
    <property type="match status" value="1"/>
</dbReference>
<feature type="domain" description="Alpha-D-phosphohexomutase C-terminal" evidence="9">
    <location>
        <begin position="360"/>
        <end position="422"/>
    </location>
</feature>
<dbReference type="InterPro" id="IPR016055">
    <property type="entry name" value="A-D-PHexomutase_a/b/a-I/II/III"/>
</dbReference>
<dbReference type="PRINTS" id="PR00509">
    <property type="entry name" value="PGMPMM"/>
</dbReference>